<evidence type="ECO:0000313" key="2">
    <source>
        <dbReference type="Proteomes" id="UP000501240"/>
    </source>
</evidence>
<reference evidence="1 2" key="1">
    <citation type="submission" date="2020-05" db="EMBL/GenBank/DDBJ databases">
        <title>Actinomadura verrucosospora NRRL-B18236 (PFL_A860) Genome sequencing and assembly.</title>
        <authorList>
            <person name="Samborskyy M."/>
        </authorList>
    </citation>
    <scope>NUCLEOTIDE SEQUENCE [LARGE SCALE GENOMIC DNA]</scope>
    <source>
        <strain evidence="1 2">NRRL:B18236</strain>
    </source>
</reference>
<proteinExistence type="predicted"/>
<dbReference type="EMBL" id="CP053892">
    <property type="protein sequence ID" value="QKG20117.1"/>
    <property type="molecule type" value="Genomic_DNA"/>
</dbReference>
<gene>
    <name evidence="1" type="ORF">ACTIVE_1753</name>
</gene>
<sequence length="164" mass="17023">MTGNLAIIENILESYGIYIELQSLKKYHKRVNVLSGRRMYKSNSKRLSRAGRLAETGERVGGRLAMASKIFDILGIIATAADGGMTQWSQDKSNHELSGADRAARVTMRGAGAVVGGVGGAALGGFLGSELPGPGTAIGATVGGYAGAALGSSVAGFFATRFRW</sequence>
<protein>
    <submittedName>
        <fullName evidence="1">Membrane protein</fullName>
    </submittedName>
</protein>
<name>A0A7D3ZDF2_ACTVE</name>
<dbReference type="AlphaFoldDB" id="A0A7D3ZDF2"/>
<dbReference type="Proteomes" id="UP000501240">
    <property type="component" value="Chromosome"/>
</dbReference>
<organism evidence="1 2">
    <name type="scientific">Actinomadura verrucosospora</name>
    <dbReference type="NCBI Taxonomy" id="46165"/>
    <lineage>
        <taxon>Bacteria</taxon>
        <taxon>Bacillati</taxon>
        <taxon>Actinomycetota</taxon>
        <taxon>Actinomycetes</taxon>
        <taxon>Streptosporangiales</taxon>
        <taxon>Thermomonosporaceae</taxon>
        <taxon>Actinomadura</taxon>
    </lineage>
</organism>
<evidence type="ECO:0000313" key="1">
    <source>
        <dbReference type="EMBL" id="QKG20117.1"/>
    </source>
</evidence>
<accession>A0A7D3ZDF2</accession>
<keyword evidence="2" id="KW-1185">Reference proteome</keyword>